<dbReference type="GO" id="GO:0046872">
    <property type="term" value="F:metal ion binding"/>
    <property type="evidence" value="ECO:0007669"/>
    <property type="project" value="UniProtKB-KW"/>
</dbReference>
<dbReference type="InterPro" id="IPR025877">
    <property type="entry name" value="MobA-like_NTP_Trfase"/>
</dbReference>
<dbReference type="PANTHER" id="PTHR19136:SF81">
    <property type="entry name" value="MOLYBDENUM COFACTOR GUANYLYLTRANSFERASE"/>
    <property type="match status" value="1"/>
</dbReference>
<evidence type="ECO:0000256" key="4">
    <source>
        <dbReference type="ARBA" id="ARBA00022741"/>
    </source>
</evidence>
<dbReference type="EMBL" id="FNHG01000001">
    <property type="protein sequence ID" value="SDL66052.1"/>
    <property type="molecule type" value="Genomic_DNA"/>
</dbReference>
<dbReference type="PANTHER" id="PTHR19136">
    <property type="entry name" value="MOLYBDENUM COFACTOR GUANYLYLTRANSFERASE"/>
    <property type="match status" value="1"/>
</dbReference>
<evidence type="ECO:0000259" key="8">
    <source>
        <dbReference type="Pfam" id="PF12804"/>
    </source>
</evidence>
<accession>A0A1G9LVC9</accession>
<evidence type="ECO:0000313" key="9">
    <source>
        <dbReference type="EMBL" id="SDL66052.1"/>
    </source>
</evidence>
<protein>
    <submittedName>
        <fullName evidence="9">Molybdenum cofactor guanylyltransferase</fullName>
    </submittedName>
</protein>
<evidence type="ECO:0000256" key="6">
    <source>
        <dbReference type="ARBA" id="ARBA00023134"/>
    </source>
</evidence>
<keyword evidence="10" id="KW-1185">Reference proteome</keyword>
<reference evidence="9 10" key="1">
    <citation type="submission" date="2016-10" db="EMBL/GenBank/DDBJ databases">
        <authorList>
            <person name="de Groot N.N."/>
        </authorList>
    </citation>
    <scope>NUCLEOTIDE SEQUENCE [LARGE SCALE GENOMIC DNA]</scope>
    <source>
        <strain evidence="9 10">DSM 16077</strain>
    </source>
</reference>
<feature type="domain" description="MobA-like NTP transferase" evidence="8">
    <location>
        <begin position="12"/>
        <end position="138"/>
    </location>
</feature>
<keyword evidence="1" id="KW-0963">Cytoplasm</keyword>
<evidence type="ECO:0000313" key="10">
    <source>
        <dbReference type="Proteomes" id="UP000199759"/>
    </source>
</evidence>
<keyword evidence="6" id="KW-0342">GTP-binding</keyword>
<keyword evidence="9" id="KW-0548">Nucleotidyltransferase</keyword>
<sequence>MIQAVDMGRIAGLILAGGQSSRMGRDKALLTWQGETLLSRARTLLRNAGVDMIFVGGRPDQPDGLPDSEPHAGPARAILDAAGLLRDRCDQMLVIPVDMPLLGPDQLSPLLGGHPGRAHCWQGHPLPALIPVAACDGLANDAIYSIKRLLTTLDANPLAVAPILAGQPDPFSNINTPEALASLDAISR</sequence>
<proteinExistence type="predicted"/>
<gene>
    <name evidence="9" type="ORF">SAMN04488568_101230</name>
</gene>
<keyword evidence="3" id="KW-0479">Metal-binding</keyword>
<keyword evidence="4" id="KW-0547">Nucleotide-binding</keyword>
<dbReference type="Gene3D" id="3.90.550.10">
    <property type="entry name" value="Spore Coat Polysaccharide Biosynthesis Protein SpsA, Chain A"/>
    <property type="match status" value="1"/>
</dbReference>
<dbReference type="GO" id="GO:0016779">
    <property type="term" value="F:nucleotidyltransferase activity"/>
    <property type="evidence" value="ECO:0007669"/>
    <property type="project" value="UniProtKB-KW"/>
</dbReference>
<dbReference type="InterPro" id="IPR029044">
    <property type="entry name" value="Nucleotide-diphossugar_trans"/>
</dbReference>
<dbReference type="RefSeq" id="WP_143023988.1">
    <property type="nucleotide sequence ID" value="NZ_FNHG01000001.1"/>
</dbReference>
<evidence type="ECO:0000256" key="1">
    <source>
        <dbReference type="ARBA" id="ARBA00022490"/>
    </source>
</evidence>
<keyword evidence="7" id="KW-0501">Molybdenum cofactor biosynthesis</keyword>
<evidence type="ECO:0000256" key="7">
    <source>
        <dbReference type="ARBA" id="ARBA00023150"/>
    </source>
</evidence>
<evidence type="ECO:0000256" key="5">
    <source>
        <dbReference type="ARBA" id="ARBA00022842"/>
    </source>
</evidence>
<dbReference type="SUPFAM" id="SSF53448">
    <property type="entry name" value="Nucleotide-diphospho-sugar transferases"/>
    <property type="match status" value="1"/>
</dbReference>
<dbReference type="InterPro" id="IPR013482">
    <property type="entry name" value="Molybde_CF_guanTrfase"/>
</dbReference>
<dbReference type="CDD" id="cd02503">
    <property type="entry name" value="MobA"/>
    <property type="match status" value="1"/>
</dbReference>
<organism evidence="9 10">
    <name type="scientific">Maricaulis salignorans</name>
    <dbReference type="NCBI Taxonomy" id="144026"/>
    <lineage>
        <taxon>Bacteria</taxon>
        <taxon>Pseudomonadati</taxon>
        <taxon>Pseudomonadota</taxon>
        <taxon>Alphaproteobacteria</taxon>
        <taxon>Maricaulales</taxon>
        <taxon>Maricaulaceae</taxon>
        <taxon>Maricaulis</taxon>
    </lineage>
</organism>
<keyword evidence="2 9" id="KW-0808">Transferase</keyword>
<dbReference type="GO" id="GO:0006777">
    <property type="term" value="P:Mo-molybdopterin cofactor biosynthetic process"/>
    <property type="evidence" value="ECO:0007669"/>
    <property type="project" value="UniProtKB-KW"/>
</dbReference>
<dbReference type="Proteomes" id="UP000199759">
    <property type="component" value="Unassembled WGS sequence"/>
</dbReference>
<keyword evidence="5" id="KW-0460">Magnesium</keyword>
<evidence type="ECO:0000256" key="3">
    <source>
        <dbReference type="ARBA" id="ARBA00022723"/>
    </source>
</evidence>
<evidence type="ECO:0000256" key="2">
    <source>
        <dbReference type="ARBA" id="ARBA00022679"/>
    </source>
</evidence>
<dbReference type="Pfam" id="PF12804">
    <property type="entry name" value="NTP_transf_3"/>
    <property type="match status" value="1"/>
</dbReference>
<dbReference type="OrthoDB" id="9788394at2"/>
<dbReference type="AlphaFoldDB" id="A0A1G9LVC9"/>
<name>A0A1G9LVC9_9PROT</name>
<dbReference type="GO" id="GO:0005525">
    <property type="term" value="F:GTP binding"/>
    <property type="evidence" value="ECO:0007669"/>
    <property type="project" value="UniProtKB-KW"/>
</dbReference>
<dbReference type="STRING" id="144026.SAMN04488568_101230"/>